<gene>
    <name evidence="3" type="ORF">COY52_09275</name>
</gene>
<dbReference type="PANTHER" id="PTHR33295">
    <property type="entry name" value="ATPASE"/>
    <property type="match status" value="1"/>
</dbReference>
<dbReference type="Pfam" id="PF13635">
    <property type="entry name" value="DUF4143"/>
    <property type="match status" value="1"/>
</dbReference>
<name>A0A2M7S7Y2_9BACT</name>
<feature type="domain" description="AAA" evidence="1">
    <location>
        <begin position="37"/>
        <end position="169"/>
    </location>
</feature>
<evidence type="ECO:0000259" key="2">
    <source>
        <dbReference type="Pfam" id="PF13635"/>
    </source>
</evidence>
<feature type="domain" description="DUF4143" evidence="2">
    <location>
        <begin position="219"/>
        <end position="355"/>
    </location>
</feature>
<accession>A0A2M7S7Y2</accession>
<protein>
    <submittedName>
        <fullName evidence="3">AAA family ATPase</fullName>
    </submittedName>
</protein>
<organism evidence="3 4">
    <name type="scientific">Candidatus Desantisbacteria bacterium CG_4_10_14_0_8_um_filter_48_22</name>
    <dbReference type="NCBI Taxonomy" id="1974543"/>
    <lineage>
        <taxon>Bacteria</taxon>
        <taxon>Candidatus Desantisiibacteriota</taxon>
    </lineage>
</organism>
<evidence type="ECO:0000313" key="4">
    <source>
        <dbReference type="Proteomes" id="UP000229307"/>
    </source>
</evidence>
<comment type="caution">
    <text evidence="3">The sequence shown here is derived from an EMBL/GenBank/DDBJ whole genome shotgun (WGS) entry which is preliminary data.</text>
</comment>
<dbReference type="Pfam" id="PF13173">
    <property type="entry name" value="AAA_14"/>
    <property type="match status" value="1"/>
</dbReference>
<proteinExistence type="predicted"/>
<dbReference type="AlphaFoldDB" id="A0A2M7S7Y2"/>
<dbReference type="SUPFAM" id="SSF52540">
    <property type="entry name" value="P-loop containing nucleoside triphosphate hydrolases"/>
    <property type="match status" value="1"/>
</dbReference>
<dbReference type="EMBL" id="PFMR01000251">
    <property type="protein sequence ID" value="PIZ15589.1"/>
    <property type="molecule type" value="Genomic_DNA"/>
</dbReference>
<dbReference type="PANTHER" id="PTHR33295:SF18">
    <property type="entry name" value="AAA+ ATPASE DOMAIN-CONTAINING PROTEIN"/>
    <property type="match status" value="1"/>
</dbReference>
<dbReference type="Gene3D" id="3.40.50.300">
    <property type="entry name" value="P-loop containing nucleotide triphosphate hydrolases"/>
    <property type="match status" value="1"/>
</dbReference>
<reference evidence="4" key="1">
    <citation type="submission" date="2017-09" db="EMBL/GenBank/DDBJ databases">
        <title>Depth-based differentiation of microbial function through sediment-hosted aquifers and enrichment of novel symbionts in the deep terrestrial subsurface.</title>
        <authorList>
            <person name="Probst A.J."/>
            <person name="Ladd B."/>
            <person name="Jarett J.K."/>
            <person name="Geller-Mcgrath D.E."/>
            <person name="Sieber C.M.K."/>
            <person name="Emerson J.B."/>
            <person name="Anantharaman K."/>
            <person name="Thomas B.C."/>
            <person name="Malmstrom R."/>
            <person name="Stieglmeier M."/>
            <person name="Klingl A."/>
            <person name="Woyke T."/>
            <person name="Ryan C.M."/>
            <person name="Banfield J.F."/>
        </authorList>
    </citation>
    <scope>NUCLEOTIDE SEQUENCE [LARGE SCALE GENOMIC DNA]</scope>
</reference>
<sequence length="390" mass="45879">MEKLLYRYNPWWEAKYQPEGIERPFFLGKMEKHFSSKAVIFLTGLRRIGKTTLMKLFIKKLLDSKGIDPKHIFYVSLDDYLILKKSILEIIEEYRKINKLGFQEKVFIFLDEIAYQNDFEIQLKNLHDSQNLKIYASSSSASILKSRKSFLTGRNYIIEVLPLDFEEYLNFKRVKINKADSHLVERYFEEYLGTGGLPEYVLHGQTDYIKDLVDDIIYKDIAAVHNIRNIQVLKDYFILLMERAGKKASINKIARILNISPDTSKRFLQMFIDSYLIYSVQRKGKTNEAMLSPRKIYAADLGIRVFFTGFRDKGSLFENYVFLKIKDLNPRYIYENELEIDFFTEDKKLIEVKYETELSGKQLAFFSSLEAKKRFVIRSVSDLNKLVATA</sequence>
<dbReference type="InterPro" id="IPR025420">
    <property type="entry name" value="DUF4143"/>
</dbReference>
<dbReference type="InterPro" id="IPR027417">
    <property type="entry name" value="P-loop_NTPase"/>
</dbReference>
<dbReference type="Proteomes" id="UP000229307">
    <property type="component" value="Unassembled WGS sequence"/>
</dbReference>
<dbReference type="InterPro" id="IPR041682">
    <property type="entry name" value="AAA_14"/>
</dbReference>
<evidence type="ECO:0000259" key="1">
    <source>
        <dbReference type="Pfam" id="PF13173"/>
    </source>
</evidence>
<evidence type="ECO:0000313" key="3">
    <source>
        <dbReference type="EMBL" id="PIZ15589.1"/>
    </source>
</evidence>